<protein>
    <submittedName>
        <fullName evidence="1">GDSL-like lipase/acylhydrolase family protein</fullName>
    </submittedName>
</protein>
<dbReference type="Gene3D" id="3.40.50.1110">
    <property type="entry name" value="SGNH hydrolase"/>
    <property type="match status" value="1"/>
</dbReference>
<dbReference type="GeneID" id="84579814"/>
<dbReference type="EMBL" id="QBKG01000001">
    <property type="protein sequence ID" value="PTX08745.1"/>
    <property type="molecule type" value="Genomic_DNA"/>
</dbReference>
<comment type="caution">
    <text evidence="1">The sequence shown here is derived from an EMBL/GenBank/DDBJ whole genome shotgun (WGS) entry which is preliminary data.</text>
</comment>
<accession>A0A2T5XZ51</accession>
<name>A0A2T5XZ51_9FLAO</name>
<dbReference type="AlphaFoldDB" id="A0A2T5XZ51"/>
<evidence type="ECO:0000313" key="2">
    <source>
        <dbReference type="Proteomes" id="UP000243985"/>
    </source>
</evidence>
<keyword evidence="1" id="KW-0378">Hydrolase</keyword>
<dbReference type="Proteomes" id="UP000243985">
    <property type="component" value="Unassembled WGS sequence"/>
</dbReference>
<dbReference type="RefSeq" id="WP_107780873.1">
    <property type="nucleotide sequence ID" value="NZ_QBKG01000001.1"/>
</dbReference>
<dbReference type="SUPFAM" id="SSF52266">
    <property type="entry name" value="SGNH hydrolase"/>
    <property type="match status" value="1"/>
</dbReference>
<evidence type="ECO:0000313" key="1">
    <source>
        <dbReference type="EMBL" id="PTX08745.1"/>
    </source>
</evidence>
<sequence length="248" mass="28848">MNLLACCFTARGQQYKNTQGTETPTITIKTVIPFEQTDEAEWVKRYQRDIDYYQKQNKRMKDLSCDVLFLGSSTINMWDTIEQDFAPLKIIRRSYGGATLRDMLYNYPVIAQGYQPKQIVLYVENDLGTHKEGVNAVKCFDLFRIFIARLKEEYPTAILWVVSLKPSPAKAHELKDQQLVNALLQQNAPLQGYTYLDITHVMYDEAGTLRTNIYKEDNLHMNAEGYKLWTSVLRPYLLKEKVKESLPR</sequence>
<proteinExistence type="predicted"/>
<reference evidence="1 2" key="1">
    <citation type="submission" date="2018-04" db="EMBL/GenBank/DDBJ databases">
        <title>Genomic Encyclopedia of Archaeal and Bacterial Type Strains, Phase II (KMG-II): from individual species to whole genera.</title>
        <authorList>
            <person name="Goeker M."/>
        </authorList>
    </citation>
    <scope>NUCLEOTIDE SEQUENCE [LARGE SCALE GENOMIC DNA]</scope>
    <source>
        <strain evidence="1 2">DSM 22902</strain>
    </source>
</reference>
<dbReference type="GO" id="GO:0016788">
    <property type="term" value="F:hydrolase activity, acting on ester bonds"/>
    <property type="evidence" value="ECO:0007669"/>
    <property type="project" value="UniProtKB-ARBA"/>
</dbReference>
<organism evidence="1 2">
    <name type="scientific">Capnocytophaga leadbetteri</name>
    <dbReference type="NCBI Taxonomy" id="327575"/>
    <lineage>
        <taxon>Bacteria</taxon>
        <taxon>Pseudomonadati</taxon>
        <taxon>Bacteroidota</taxon>
        <taxon>Flavobacteriia</taxon>
        <taxon>Flavobacteriales</taxon>
        <taxon>Flavobacteriaceae</taxon>
        <taxon>Capnocytophaga</taxon>
    </lineage>
</organism>
<gene>
    <name evidence="1" type="ORF">C8P65_101414</name>
</gene>
<dbReference type="InterPro" id="IPR036514">
    <property type="entry name" value="SGNH_hydro_sf"/>
</dbReference>